<proteinExistence type="predicted"/>
<comment type="caution">
    <text evidence="2">The sequence shown here is derived from an EMBL/GenBank/DDBJ whole genome shotgun (WGS) entry which is preliminary data.</text>
</comment>
<evidence type="ECO:0000313" key="2">
    <source>
        <dbReference type="EMBL" id="EJK47448.1"/>
    </source>
</evidence>
<evidence type="ECO:0000313" key="3">
    <source>
        <dbReference type="Proteomes" id="UP000266841"/>
    </source>
</evidence>
<sequence>FAGVSVSGHCPSVLDCTRSAAEGLNSREFGPSCSKDNPSVQDCLNDLCRCCEERNPEPTCDFAQIEGTYRHKGKGDCPPQSYPLGAYDHSDYGQVEINCNDQNQCKFKETIEFEYYDIFSKLQSGTHEWVSCGDFETFDPAKIVTLGQDVSDCSEGYLPDCVYGRSPSCDPSRSHYSNFGIPLQKVSFPYSFCGSRVMFLGYRESDAGLWFSSGAYYRSGYINESFCAFTANPVGGGGGAPRPPGRGGGLNECTMARFEGRYEYGGGGECSKDFHVNIRCTSDTQCMFEEHSLDGRAQWETCESFDPSNYLEDARGRCSLGGSQNGIGLRKKGTSGCNPKFHFYAIAKNASGDASANALDIHFSNDGGQSFYTEEAGDSPRDAQPRSARRVQACESEEEVAKRGESKRGKAKTSKEGKAKASKEGKAKASKDGKAIFA</sequence>
<protein>
    <submittedName>
        <fullName evidence="2">Uncharacterized protein</fullName>
    </submittedName>
</protein>
<feature type="non-terminal residue" evidence="2">
    <location>
        <position position="1"/>
    </location>
</feature>
<name>K0R3I3_THAOC</name>
<dbReference type="Proteomes" id="UP000266841">
    <property type="component" value="Unassembled WGS sequence"/>
</dbReference>
<feature type="region of interest" description="Disordered" evidence="1">
    <location>
        <begin position="369"/>
        <end position="438"/>
    </location>
</feature>
<dbReference type="AlphaFoldDB" id="K0R3I3"/>
<keyword evidence="3" id="KW-1185">Reference proteome</keyword>
<dbReference type="EMBL" id="AGNL01046949">
    <property type="protein sequence ID" value="EJK47448.1"/>
    <property type="molecule type" value="Genomic_DNA"/>
</dbReference>
<evidence type="ECO:0000256" key="1">
    <source>
        <dbReference type="SAM" id="MobiDB-lite"/>
    </source>
</evidence>
<feature type="compositionally biased region" description="Basic and acidic residues" evidence="1">
    <location>
        <begin position="399"/>
        <end position="438"/>
    </location>
</feature>
<accession>K0R3I3</accession>
<gene>
    <name evidence="2" type="ORF">THAOC_33827</name>
</gene>
<reference evidence="2 3" key="1">
    <citation type="journal article" date="2012" name="Genome Biol.">
        <title>Genome and low-iron response of an oceanic diatom adapted to chronic iron limitation.</title>
        <authorList>
            <person name="Lommer M."/>
            <person name="Specht M."/>
            <person name="Roy A.S."/>
            <person name="Kraemer L."/>
            <person name="Andreson R."/>
            <person name="Gutowska M.A."/>
            <person name="Wolf J."/>
            <person name="Bergner S.V."/>
            <person name="Schilhabel M.B."/>
            <person name="Klostermeier U.C."/>
            <person name="Beiko R.G."/>
            <person name="Rosenstiel P."/>
            <person name="Hippler M."/>
            <person name="Laroche J."/>
        </authorList>
    </citation>
    <scope>NUCLEOTIDE SEQUENCE [LARGE SCALE GENOMIC DNA]</scope>
    <source>
        <strain evidence="2 3">CCMP1005</strain>
    </source>
</reference>
<organism evidence="2 3">
    <name type="scientific">Thalassiosira oceanica</name>
    <name type="common">Marine diatom</name>
    <dbReference type="NCBI Taxonomy" id="159749"/>
    <lineage>
        <taxon>Eukaryota</taxon>
        <taxon>Sar</taxon>
        <taxon>Stramenopiles</taxon>
        <taxon>Ochrophyta</taxon>
        <taxon>Bacillariophyta</taxon>
        <taxon>Coscinodiscophyceae</taxon>
        <taxon>Thalassiosirophycidae</taxon>
        <taxon>Thalassiosirales</taxon>
        <taxon>Thalassiosiraceae</taxon>
        <taxon>Thalassiosira</taxon>
    </lineage>
</organism>